<dbReference type="AlphaFoldDB" id="A0A7Z7VX45"/>
<gene>
    <name evidence="8" type="ORF">C1O36_08320</name>
    <name evidence="9" type="ORF">NCTC12218_00596</name>
</gene>
<evidence type="ECO:0000259" key="6">
    <source>
        <dbReference type="Pfam" id="PF02826"/>
    </source>
</evidence>
<dbReference type="InterPro" id="IPR050857">
    <property type="entry name" value="D-2-hydroxyacid_DH"/>
</dbReference>
<dbReference type="EC" id="1.1.1.26" evidence="9"/>
<feature type="domain" description="D-isomer specific 2-hydroxyacid dehydrogenase NAD-binding" evidence="6">
    <location>
        <begin position="109"/>
        <end position="285"/>
    </location>
</feature>
<evidence type="ECO:0000313" key="10">
    <source>
        <dbReference type="Proteomes" id="UP000264146"/>
    </source>
</evidence>
<name>A0A7Z7VX45_STASC</name>
<dbReference type="Gene3D" id="3.40.50.720">
    <property type="entry name" value="NAD(P)-binding Rossmann-like Domain"/>
    <property type="match status" value="2"/>
</dbReference>
<sequence>MKKVFIAGPIPEEGLKLLKSHFDVEMYEGEGIIDKETLKAGVKDAFGLVSLLSTEVDQEVIDSGSELEFIANYGAGFNNVDVDYARSKNIGVSNTPKASTRSTAELTFGILLAVARRIPEGDQLMRHEGFDGWAPLFFRGREVSGKKIGIIGLGEIGSAVAQRAKGFDMEILYTGPHQKPEKEKELGAQYVDLETLLKTADFVTINAAYNPSMRHMIDKAQLELMKPTSYLINASRGPIVHEQALLEALQNKTIEGAALDVYEFEPEITEGLKSLDNIVITPHIGNATYEARDMMAEIVANNLIKKAKGEKPDYIVNE</sequence>
<keyword evidence="2 4" id="KW-0560">Oxidoreductase</keyword>
<dbReference type="SUPFAM" id="SSF51735">
    <property type="entry name" value="NAD(P)-binding Rossmann-fold domains"/>
    <property type="match status" value="1"/>
</dbReference>
<dbReference type="FunFam" id="3.40.50.720:FF:000462">
    <property type="entry name" value="Glyoxylate reductase (NADP+)"/>
    <property type="match status" value="1"/>
</dbReference>
<accession>A0A7Z7VX45</accession>
<dbReference type="InterPro" id="IPR006139">
    <property type="entry name" value="D-isomer_2_OHA_DH_cat_dom"/>
</dbReference>
<evidence type="ECO:0000256" key="1">
    <source>
        <dbReference type="ARBA" id="ARBA00005854"/>
    </source>
</evidence>
<keyword evidence="11" id="KW-1185">Reference proteome</keyword>
<dbReference type="PANTHER" id="PTHR42789">
    <property type="entry name" value="D-ISOMER SPECIFIC 2-HYDROXYACID DEHYDROGENASE FAMILY PROTEIN (AFU_ORTHOLOGUE AFUA_6G10090)"/>
    <property type="match status" value="1"/>
</dbReference>
<dbReference type="Proteomes" id="UP000264146">
    <property type="component" value="Chromosome"/>
</dbReference>
<dbReference type="Proteomes" id="UP000572988">
    <property type="component" value="Unassembled WGS sequence"/>
</dbReference>
<evidence type="ECO:0000256" key="3">
    <source>
        <dbReference type="ARBA" id="ARBA00023027"/>
    </source>
</evidence>
<dbReference type="PANTHER" id="PTHR42789:SF1">
    <property type="entry name" value="D-ISOMER SPECIFIC 2-HYDROXYACID DEHYDROGENASE FAMILY PROTEIN (AFU_ORTHOLOGUE AFUA_6G10090)"/>
    <property type="match status" value="1"/>
</dbReference>
<comment type="similarity">
    <text evidence="1 4">Belongs to the D-isomer specific 2-hydroxyacid dehydrogenase family.</text>
</comment>
<evidence type="ECO:0000313" key="11">
    <source>
        <dbReference type="Proteomes" id="UP000572988"/>
    </source>
</evidence>
<evidence type="ECO:0000256" key="2">
    <source>
        <dbReference type="ARBA" id="ARBA00023002"/>
    </source>
</evidence>
<dbReference type="InterPro" id="IPR006140">
    <property type="entry name" value="D-isomer_DH_NAD-bd"/>
</dbReference>
<dbReference type="SUPFAM" id="SSF52283">
    <property type="entry name" value="Formate/glycerate dehydrogenase catalytic domain-like"/>
    <property type="match status" value="1"/>
</dbReference>
<dbReference type="CDD" id="cd12178">
    <property type="entry name" value="2-Hacid_dh_13"/>
    <property type="match status" value="1"/>
</dbReference>
<dbReference type="EC" id="1.1.1.-" evidence="9"/>
<dbReference type="Pfam" id="PF02826">
    <property type="entry name" value="2-Hacid_dh_C"/>
    <property type="match status" value="1"/>
</dbReference>
<proteinExistence type="inferred from homology"/>
<reference evidence="7 10" key="3">
    <citation type="submission" date="2020-11" db="EMBL/GenBank/DDBJ databases">
        <authorList>
            <consortium name="Pathogen Informatics"/>
        </authorList>
    </citation>
    <scope>NUCLEOTIDE SEQUENCE [LARGE SCALE GENOMIC DNA]</scope>
    <source>
        <strain evidence="7 10">NCTC12218</strain>
    </source>
</reference>
<evidence type="ECO:0000313" key="8">
    <source>
        <dbReference type="EMBL" id="NHA34514.1"/>
    </source>
</evidence>
<dbReference type="InterPro" id="IPR036291">
    <property type="entry name" value="NAD(P)-bd_dom_sf"/>
</dbReference>
<dbReference type="EMBL" id="POVK01000026">
    <property type="protein sequence ID" value="NHA34514.1"/>
    <property type="molecule type" value="Genomic_DNA"/>
</dbReference>
<evidence type="ECO:0000256" key="4">
    <source>
        <dbReference type="RuleBase" id="RU003719"/>
    </source>
</evidence>
<reference evidence="8 11" key="1">
    <citation type="submission" date="2018-01" db="EMBL/GenBank/DDBJ databases">
        <title>Complete genome sequence of Staphylococcus Scheliferi isolated from human.</title>
        <authorList>
            <person name="Abouelkhair M.A."/>
            <person name="Bemis D.A."/>
            <person name="Kania S.A."/>
        </authorList>
    </citation>
    <scope>NUCLEOTIDE SEQUENCE [LARGE SCALE GENOMIC DNA]</scope>
    <source>
        <strain evidence="8 11">ATCC 43808</strain>
    </source>
</reference>
<dbReference type="GO" id="GO:0047964">
    <property type="term" value="F:glyoxylate reductase (NADH) activity"/>
    <property type="evidence" value="ECO:0007669"/>
    <property type="project" value="UniProtKB-EC"/>
</dbReference>
<dbReference type="EMBL" id="UHEF01000001">
    <property type="protein sequence ID" value="SUM87361.1"/>
    <property type="molecule type" value="Genomic_DNA"/>
</dbReference>
<evidence type="ECO:0000313" key="9">
    <source>
        <dbReference type="EMBL" id="SUM87361.1"/>
    </source>
</evidence>
<dbReference type="EMBL" id="LR962863">
    <property type="protein sequence ID" value="CAD7359009.1"/>
    <property type="molecule type" value="Genomic_DNA"/>
</dbReference>
<keyword evidence="3" id="KW-0520">NAD</keyword>
<organism evidence="9">
    <name type="scientific">Staphylococcus schleiferi</name>
    <dbReference type="NCBI Taxonomy" id="1295"/>
    <lineage>
        <taxon>Bacteria</taxon>
        <taxon>Bacillati</taxon>
        <taxon>Bacillota</taxon>
        <taxon>Bacilli</taxon>
        <taxon>Bacillales</taxon>
        <taxon>Staphylococcaceae</taxon>
        <taxon>Staphylococcus</taxon>
    </lineage>
</organism>
<dbReference type="GO" id="GO:0051287">
    <property type="term" value="F:NAD binding"/>
    <property type="evidence" value="ECO:0007669"/>
    <property type="project" value="InterPro"/>
</dbReference>
<protein>
    <submittedName>
        <fullName evidence="9">Glyoxylate reductase</fullName>
        <ecNumber evidence="9">1.1.1.-</ecNumber>
        <ecNumber evidence="9">1.1.1.26</ecNumber>
    </submittedName>
    <submittedName>
        <fullName evidence="8">Hydroxyacid dehydrogenase</fullName>
    </submittedName>
</protein>
<dbReference type="Pfam" id="PF00389">
    <property type="entry name" value="2-Hacid_dh"/>
    <property type="match status" value="1"/>
</dbReference>
<evidence type="ECO:0000313" key="7">
    <source>
        <dbReference type="EMBL" id="CAD7359009.1"/>
    </source>
</evidence>
<dbReference type="RefSeq" id="WP_016426295.1">
    <property type="nucleotide sequence ID" value="NZ_CABKRV010000002.1"/>
</dbReference>
<evidence type="ECO:0000259" key="5">
    <source>
        <dbReference type="Pfam" id="PF00389"/>
    </source>
</evidence>
<feature type="domain" description="D-isomer specific 2-hydroxyacid dehydrogenase catalytic" evidence="5">
    <location>
        <begin position="4"/>
        <end position="317"/>
    </location>
</feature>
<reference evidence="9" key="2">
    <citation type="submission" date="2018-06" db="EMBL/GenBank/DDBJ databases">
        <authorList>
            <consortium name="Pathogen Informatics"/>
            <person name="Doyle S."/>
        </authorList>
    </citation>
    <scope>NUCLEOTIDE SEQUENCE [LARGE SCALE GENOMIC DNA]</scope>
    <source>
        <strain evidence="9">NCTC12218</strain>
    </source>
</reference>